<dbReference type="EMBL" id="OU898277">
    <property type="protein sequence ID" value="CAG9830550.1"/>
    <property type="molecule type" value="Genomic_DNA"/>
</dbReference>
<accession>A0A9N9X7N0</accession>
<evidence type="ECO:0000313" key="12">
    <source>
        <dbReference type="EMBL" id="CAG9830550.1"/>
    </source>
</evidence>
<comment type="similarity">
    <text evidence="2">Belongs to the ERD2 family.</text>
</comment>
<keyword evidence="13" id="KW-1185">Reference proteome</keyword>
<keyword evidence="10" id="KW-0675">Receptor</keyword>
<protein>
    <submittedName>
        <fullName evidence="12">Uncharacterized protein</fullName>
    </submittedName>
</protein>
<keyword evidence="7" id="KW-0653">Protein transport</keyword>
<evidence type="ECO:0000256" key="6">
    <source>
        <dbReference type="ARBA" id="ARBA00022892"/>
    </source>
</evidence>
<evidence type="ECO:0000256" key="7">
    <source>
        <dbReference type="ARBA" id="ARBA00022927"/>
    </source>
</evidence>
<comment type="subcellular location">
    <subcellularLocation>
        <location evidence="1">Endoplasmic reticulum membrane</location>
        <topology evidence="1">Multi-pass membrane protein</topology>
    </subcellularLocation>
</comment>
<dbReference type="Proteomes" id="UP001153709">
    <property type="component" value="Chromosome 2"/>
</dbReference>
<evidence type="ECO:0000256" key="10">
    <source>
        <dbReference type="ARBA" id="ARBA00023170"/>
    </source>
</evidence>
<proteinExistence type="inferred from homology"/>
<keyword evidence="3" id="KW-0813">Transport</keyword>
<dbReference type="GO" id="GO:0016192">
    <property type="term" value="P:vesicle-mediated transport"/>
    <property type="evidence" value="ECO:0007669"/>
    <property type="project" value="UniProtKB-KW"/>
</dbReference>
<evidence type="ECO:0000256" key="2">
    <source>
        <dbReference type="ARBA" id="ARBA00010120"/>
    </source>
</evidence>
<feature type="transmembrane region" description="Helical" evidence="11">
    <location>
        <begin position="40"/>
        <end position="57"/>
    </location>
</feature>
<sequence length="242" mass="27450">MEAGDYFLLLTNSFMYFGEAFLLLGINFRKSYAGVSFQTQVLHLIAALSNILSLFEAPIKLELVVFIALCHSLISVFPIFIFYRYYSTYQNQHDTIIPYVLFPSTYILAGFTSEDDYFKEVGRLLNVCLPLVADLPQIFMSAHLQQLPTHVLYYFIGVFLSKVSTVIYAINNHLLQNGYFLATLVDLVFFVAALVFLSLCGVEIVKSVKIHQEDNAERKVVYVSGKGGEDSSLMLEEQETRV</sequence>
<keyword evidence="5" id="KW-0256">Endoplasmic reticulum</keyword>
<feature type="transmembrane region" description="Helical" evidence="11">
    <location>
        <begin position="151"/>
        <end position="171"/>
    </location>
</feature>
<reference evidence="12" key="1">
    <citation type="submission" date="2022-01" db="EMBL/GenBank/DDBJ databases">
        <authorList>
            <person name="King R."/>
        </authorList>
    </citation>
    <scope>NUCLEOTIDE SEQUENCE</scope>
</reference>
<evidence type="ECO:0000256" key="3">
    <source>
        <dbReference type="ARBA" id="ARBA00022448"/>
    </source>
</evidence>
<dbReference type="GO" id="GO:0006621">
    <property type="term" value="P:protein retention in ER lumen"/>
    <property type="evidence" value="ECO:0007669"/>
    <property type="project" value="InterPro"/>
</dbReference>
<dbReference type="InterPro" id="IPR000133">
    <property type="entry name" value="ER_ret_rcpt"/>
</dbReference>
<dbReference type="AlphaFoldDB" id="A0A9N9X7N0"/>
<dbReference type="Pfam" id="PF00810">
    <property type="entry name" value="ER_lumen_recept"/>
    <property type="match status" value="1"/>
</dbReference>
<evidence type="ECO:0000256" key="8">
    <source>
        <dbReference type="ARBA" id="ARBA00022989"/>
    </source>
</evidence>
<evidence type="ECO:0000313" key="13">
    <source>
        <dbReference type="Proteomes" id="UP001153709"/>
    </source>
</evidence>
<evidence type="ECO:0000256" key="9">
    <source>
        <dbReference type="ARBA" id="ARBA00023136"/>
    </source>
</evidence>
<keyword evidence="6" id="KW-0931">ER-Golgi transport</keyword>
<evidence type="ECO:0000256" key="4">
    <source>
        <dbReference type="ARBA" id="ARBA00022692"/>
    </source>
</evidence>
<name>A0A9N9X7N0_DIABA</name>
<keyword evidence="9 11" id="KW-0472">Membrane</keyword>
<feature type="transmembrane region" description="Helical" evidence="11">
    <location>
        <begin position="6"/>
        <end position="28"/>
    </location>
</feature>
<evidence type="ECO:0000256" key="1">
    <source>
        <dbReference type="ARBA" id="ARBA00004477"/>
    </source>
</evidence>
<dbReference type="GO" id="GO:0046923">
    <property type="term" value="F:ER retention sequence binding"/>
    <property type="evidence" value="ECO:0007669"/>
    <property type="project" value="InterPro"/>
</dbReference>
<keyword evidence="4 11" id="KW-0812">Transmembrane</keyword>
<gene>
    <name evidence="12" type="ORF">DIABBA_LOCUS4245</name>
</gene>
<feature type="transmembrane region" description="Helical" evidence="11">
    <location>
        <begin position="63"/>
        <end position="83"/>
    </location>
</feature>
<evidence type="ECO:0000256" key="11">
    <source>
        <dbReference type="SAM" id="Phobius"/>
    </source>
</evidence>
<organism evidence="12 13">
    <name type="scientific">Diabrotica balteata</name>
    <name type="common">Banded cucumber beetle</name>
    <dbReference type="NCBI Taxonomy" id="107213"/>
    <lineage>
        <taxon>Eukaryota</taxon>
        <taxon>Metazoa</taxon>
        <taxon>Ecdysozoa</taxon>
        <taxon>Arthropoda</taxon>
        <taxon>Hexapoda</taxon>
        <taxon>Insecta</taxon>
        <taxon>Pterygota</taxon>
        <taxon>Neoptera</taxon>
        <taxon>Endopterygota</taxon>
        <taxon>Coleoptera</taxon>
        <taxon>Polyphaga</taxon>
        <taxon>Cucujiformia</taxon>
        <taxon>Chrysomeloidea</taxon>
        <taxon>Chrysomelidae</taxon>
        <taxon>Galerucinae</taxon>
        <taxon>Diabroticina</taxon>
        <taxon>Diabroticites</taxon>
        <taxon>Diabrotica</taxon>
    </lineage>
</organism>
<keyword evidence="8 11" id="KW-1133">Transmembrane helix</keyword>
<dbReference type="GO" id="GO:0015031">
    <property type="term" value="P:protein transport"/>
    <property type="evidence" value="ECO:0007669"/>
    <property type="project" value="UniProtKB-KW"/>
</dbReference>
<evidence type="ECO:0000256" key="5">
    <source>
        <dbReference type="ARBA" id="ARBA00022824"/>
    </source>
</evidence>
<dbReference type="GO" id="GO:0005789">
    <property type="term" value="C:endoplasmic reticulum membrane"/>
    <property type="evidence" value="ECO:0007669"/>
    <property type="project" value="UniProtKB-SubCell"/>
</dbReference>
<feature type="transmembrane region" description="Helical" evidence="11">
    <location>
        <begin position="177"/>
        <end position="202"/>
    </location>
</feature>